<dbReference type="InterPro" id="IPR019953">
    <property type="entry name" value="OHR"/>
</dbReference>
<dbReference type="Gene3D" id="2.20.25.10">
    <property type="match status" value="1"/>
</dbReference>
<dbReference type="NCBIfam" id="TIGR03561">
    <property type="entry name" value="organ_hyd_perox"/>
    <property type="match status" value="1"/>
</dbReference>
<protein>
    <submittedName>
        <fullName evidence="2">OsmC family protein</fullName>
    </submittedName>
</protein>
<evidence type="ECO:0000313" key="3">
    <source>
        <dbReference type="Proteomes" id="UP000078397"/>
    </source>
</evidence>
<dbReference type="AlphaFoldDB" id="A0A179F511"/>
<comment type="similarity">
    <text evidence="1">Belongs to the OsmC/Ohr family.</text>
</comment>
<dbReference type="InterPro" id="IPR036102">
    <property type="entry name" value="OsmC/Ohrsf"/>
</dbReference>
<accession>A0A179F511</accession>
<dbReference type="EMBL" id="LSBJ02000008">
    <property type="protein sequence ID" value="OAQ60518.1"/>
    <property type="molecule type" value="Genomic_DNA"/>
</dbReference>
<dbReference type="InterPro" id="IPR015946">
    <property type="entry name" value="KH_dom-like_a/b"/>
</dbReference>
<dbReference type="PANTHER" id="PTHR33797">
    <property type="entry name" value="ORGANIC HYDROPEROXIDE RESISTANCE PROTEIN-LIKE"/>
    <property type="match status" value="1"/>
</dbReference>
<dbReference type="Proteomes" id="UP000078397">
    <property type="component" value="Unassembled WGS sequence"/>
</dbReference>
<organism evidence="2 3">
    <name type="scientific">Pochonia chlamydosporia 170</name>
    <dbReference type="NCBI Taxonomy" id="1380566"/>
    <lineage>
        <taxon>Eukaryota</taxon>
        <taxon>Fungi</taxon>
        <taxon>Dikarya</taxon>
        <taxon>Ascomycota</taxon>
        <taxon>Pezizomycotina</taxon>
        <taxon>Sordariomycetes</taxon>
        <taxon>Hypocreomycetidae</taxon>
        <taxon>Hypocreales</taxon>
        <taxon>Clavicipitaceae</taxon>
        <taxon>Pochonia</taxon>
    </lineage>
</organism>
<dbReference type="PANTHER" id="PTHR33797:SF2">
    <property type="entry name" value="ORGANIC HYDROPEROXIDE RESISTANCE PROTEIN-LIKE"/>
    <property type="match status" value="1"/>
</dbReference>
<dbReference type="Pfam" id="PF02566">
    <property type="entry name" value="OsmC"/>
    <property type="match status" value="1"/>
</dbReference>
<dbReference type="KEGG" id="pchm:VFPPC_16738"/>
<dbReference type="Gene3D" id="3.30.300.20">
    <property type="match status" value="1"/>
</dbReference>
<name>A0A179F511_METCM</name>
<keyword evidence="3" id="KW-1185">Reference proteome</keyword>
<proteinExistence type="inferred from homology"/>
<reference evidence="2 3" key="1">
    <citation type="journal article" date="2016" name="PLoS Pathog.">
        <title>Biosynthesis of antibiotic leucinostatins in bio-control fungus Purpureocillium lilacinum and their inhibition on phytophthora revealed by genome mining.</title>
        <authorList>
            <person name="Wang G."/>
            <person name="Liu Z."/>
            <person name="Lin R."/>
            <person name="Li E."/>
            <person name="Mao Z."/>
            <person name="Ling J."/>
            <person name="Yang Y."/>
            <person name="Yin W.B."/>
            <person name="Xie B."/>
        </authorList>
    </citation>
    <scope>NUCLEOTIDE SEQUENCE [LARGE SCALE GENOMIC DNA]</scope>
    <source>
        <strain evidence="2">170</strain>
    </source>
</reference>
<sequence length="189" mass="20563">MLAPRILSSFIRQTPRRVAVPNANTLSAARVSCLPQRYLNTDTAPVLYSAHATVVGARNGHIKGSEGLHVKLSMPTALGGEGGYGKTNPEELFAACYGSCFQSAMNLSAKQLGITMPIDPRDSVIETTLHMVGDLSKFDLGVRVEMLIKVRGVKKEDLDKVIERTRETCPYSRATRGNVTTNIKVEEMA</sequence>
<dbReference type="GeneID" id="28858485"/>
<gene>
    <name evidence="2" type="ORF">VFPPC_16738</name>
</gene>
<dbReference type="InterPro" id="IPR003718">
    <property type="entry name" value="OsmC/Ohr_fam"/>
</dbReference>
<comment type="caution">
    <text evidence="2">The sequence shown here is derived from an EMBL/GenBank/DDBJ whole genome shotgun (WGS) entry which is preliminary data.</text>
</comment>
<evidence type="ECO:0000313" key="2">
    <source>
        <dbReference type="EMBL" id="OAQ60518.1"/>
    </source>
</evidence>
<dbReference type="RefSeq" id="XP_018138396.1">
    <property type="nucleotide sequence ID" value="XM_018294491.1"/>
</dbReference>
<dbReference type="SUPFAM" id="SSF82784">
    <property type="entry name" value="OsmC-like"/>
    <property type="match status" value="1"/>
</dbReference>
<evidence type="ECO:0000256" key="1">
    <source>
        <dbReference type="ARBA" id="ARBA00007378"/>
    </source>
</evidence>
<dbReference type="GO" id="GO:0006979">
    <property type="term" value="P:response to oxidative stress"/>
    <property type="evidence" value="ECO:0007669"/>
    <property type="project" value="InterPro"/>
</dbReference>
<dbReference type="OrthoDB" id="60422at2759"/>